<comment type="subunit">
    <text evidence="9">Homodimer.</text>
</comment>
<dbReference type="Pfam" id="PF08545">
    <property type="entry name" value="ACP_syn_III"/>
    <property type="match status" value="1"/>
</dbReference>
<dbReference type="RefSeq" id="WP_091611969.1">
    <property type="nucleotide sequence ID" value="NZ_FMCX01000007.1"/>
</dbReference>
<comment type="similarity">
    <text evidence="1 9">Belongs to the thiolase-like superfamily. FabH family.</text>
</comment>
<dbReference type="STRING" id="262898.GA0070564_10775"/>
<comment type="domain">
    <text evidence="9">The last Arg residue of the ACP-binding site is essential for the weak association between ACP/AcpP and FabH.</text>
</comment>
<feature type="active site" evidence="9">
    <location>
        <position position="255"/>
    </location>
</feature>
<dbReference type="InterPro" id="IPR013751">
    <property type="entry name" value="ACP_syn_III_N"/>
</dbReference>
<protein>
    <recommendedName>
        <fullName evidence="9">Beta-ketoacyl-[acyl-carrier-protein] synthase III</fullName>
        <shortName evidence="9">Beta-ketoacyl-ACP synthase III</shortName>
        <shortName evidence="9">KAS III</shortName>
        <ecNumber evidence="9">2.3.1.180</ecNumber>
    </recommendedName>
    <alternativeName>
        <fullName evidence="9">3-oxoacyl-[acyl-carrier-protein] synthase 3</fullName>
    </alternativeName>
    <alternativeName>
        <fullName evidence="9">3-oxoacyl-[acyl-carrier-protein] synthase III</fullName>
    </alternativeName>
</protein>
<feature type="domain" description="Beta-ketoacyl-[acyl-carrier-protein] synthase III C-terminal" evidence="10">
    <location>
        <begin position="239"/>
        <end position="328"/>
    </location>
</feature>
<keyword evidence="8 9" id="KW-0012">Acyltransferase</keyword>
<dbReference type="CDD" id="cd00830">
    <property type="entry name" value="KAS_III"/>
    <property type="match status" value="1"/>
</dbReference>
<dbReference type="AlphaFoldDB" id="A0A1C4ZZA8"/>
<evidence type="ECO:0000256" key="6">
    <source>
        <dbReference type="ARBA" id="ARBA00023098"/>
    </source>
</evidence>
<sequence>MTTLRAVICGVGAALPPRVVTNDELSAYLDTSDEWIRQRTGIRTRRRVDPGTATADLATEAGARALASAGVTDVDAVVLATATPDRLVPATAPEVATRLGLTGVAAYDVAAVCSGFVYGLASAAGLVATGDFRRVLLIGAEAYSTIIDPKDRTTAAIFGDGAGAVVLRAGGPGEPGAIGPVDLGSDGSLVELGMIPAGGSRQRSAGGTAAPEDHYFRMQGGDMYRHAVTRMTASASTALDRAGWRLSDVDRFVPHQANARIAAAVAERLGLTGDQLVSNIEHVGNTAAASIPLLLAQAAADGRLRPGHRVLLAAFGSGATWGATTLVWPEVGAVPIPS</sequence>
<keyword evidence="5 9" id="KW-0276">Fatty acid metabolism</keyword>
<evidence type="ECO:0000259" key="11">
    <source>
        <dbReference type="Pfam" id="PF08545"/>
    </source>
</evidence>
<dbReference type="SUPFAM" id="SSF53901">
    <property type="entry name" value="Thiolase-like"/>
    <property type="match status" value="1"/>
</dbReference>
<accession>A0A1C4ZZA8</accession>
<comment type="subcellular location">
    <subcellularLocation>
        <location evidence="9">Cytoplasm</location>
    </subcellularLocation>
</comment>
<keyword evidence="7 9" id="KW-0275">Fatty acid biosynthesis</keyword>
<keyword evidence="2 9" id="KW-0963">Cytoplasm</keyword>
<evidence type="ECO:0000256" key="5">
    <source>
        <dbReference type="ARBA" id="ARBA00022832"/>
    </source>
</evidence>
<evidence type="ECO:0000313" key="13">
    <source>
        <dbReference type="Proteomes" id="UP000199504"/>
    </source>
</evidence>
<dbReference type="EMBL" id="FMCX01000007">
    <property type="protein sequence ID" value="SCF38338.1"/>
    <property type="molecule type" value="Genomic_DNA"/>
</dbReference>
<gene>
    <name evidence="9" type="primary">fabH</name>
    <name evidence="12" type="ORF">GA0070564_10775</name>
</gene>
<evidence type="ECO:0000313" key="12">
    <source>
        <dbReference type="EMBL" id="SCF38338.1"/>
    </source>
</evidence>
<dbReference type="NCBIfam" id="NF006829">
    <property type="entry name" value="PRK09352.1"/>
    <property type="match status" value="1"/>
</dbReference>
<evidence type="ECO:0000256" key="3">
    <source>
        <dbReference type="ARBA" id="ARBA00022516"/>
    </source>
</evidence>
<dbReference type="Gene3D" id="3.40.47.10">
    <property type="match status" value="1"/>
</dbReference>
<dbReference type="NCBIfam" id="TIGR00747">
    <property type="entry name" value="fabH"/>
    <property type="match status" value="1"/>
</dbReference>
<keyword evidence="9" id="KW-0511">Multifunctional enzyme</keyword>
<dbReference type="GO" id="GO:0004315">
    <property type="term" value="F:3-oxoacyl-[acyl-carrier-protein] synthase activity"/>
    <property type="evidence" value="ECO:0007669"/>
    <property type="project" value="InterPro"/>
</dbReference>
<dbReference type="GO" id="GO:0006633">
    <property type="term" value="P:fatty acid biosynthetic process"/>
    <property type="evidence" value="ECO:0007669"/>
    <property type="project" value="UniProtKB-UniRule"/>
</dbReference>
<name>A0A1C4ZZA8_9ACTN</name>
<dbReference type="OrthoDB" id="9815506at2"/>
<organism evidence="12 13">
    <name type="scientific">Micromonospora mirobrigensis</name>
    <dbReference type="NCBI Taxonomy" id="262898"/>
    <lineage>
        <taxon>Bacteria</taxon>
        <taxon>Bacillati</taxon>
        <taxon>Actinomycetota</taxon>
        <taxon>Actinomycetes</taxon>
        <taxon>Micromonosporales</taxon>
        <taxon>Micromonosporaceae</taxon>
        <taxon>Micromonospora</taxon>
    </lineage>
</organism>
<keyword evidence="4 9" id="KW-0808">Transferase</keyword>
<proteinExistence type="inferred from homology"/>
<keyword evidence="3 9" id="KW-0444">Lipid biosynthesis</keyword>
<dbReference type="UniPathway" id="UPA00094"/>
<feature type="active site" evidence="9">
    <location>
        <position position="285"/>
    </location>
</feature>
<evidence type="ECO:0000256" key="2">
    <source>
        <dbReference type="ARBA" id="ARBA00022490"/>
    </source>
</evidence>
<dbReference type="GO" id="GO:0033818">
    <property type="term" value="F:beta-ketoacyl-acyl-carrier-protein synthase III activity"/>
    <property type="evidence" value="ECO:0007669"/>
    <property type="project" value="UniProtKB-UniRule"/>
</dbReference>
<dbReference type="GO" id="GO:0044550">
    <property type="term" value="P:secondary metabolite biosynthetic process"/>
    <property type="evidence" value="ECO:0007669"/>
    <property type="project" value="TreeGrafter"/>
</dbReference>
<dbReference type="InterPro" id="IPR013747">
    <property type="entry name" value="ACP_syn_III_C"/>
</dbReference>
<dbReference type="EC" id="2.3.1.180" evidence="9"/>
<dbReference type="InterPro" id="IPR004655">
    <property type="entry name" value="FabH"/>
</dbReference>
<dbReference type="PANTHER" id="PTHR34069:SF2">
    <property type="entry name" value="BETA-KETOACYL-[ACYL-CARRIER-PROTEIN] SYNTHASE III"/>
    <property type="match status" value="1"/>
</dbReference>
<dbReference type="InterPro" id="IPR016039">
    <property type="entry name" value="Thiolase-like"/>
</dbReference>
<dbReference type="HAMAP" id="MF_01815">
    <property type="entry name" value="FabH"/>
    <property type="match status" value="1"/>
</dbReference>
<comment type="function">
    <text evidence="9">Catalyzes the condensation reaction of fatty acid synthesis by the addition to an acyl acceptor of two carbons from malonyl-ACP. Catalyzes the first condensation reaction which initiates fatty acid synthesis and may therefore play a role in governing the total rate of fatty acid production. Possesses both acetoacetyl-ACP synthase and acetyl transacylase activities. Its substrate specificity determines the biosynthesis of branched-chain and/or straight-chain of fatty acids.</text>
</comment>
<evidence type="ECO:0000256" key="9">
    <source>
        <dbReference type="HAMAP-Rule" id="MF_01815"/>
    </source>
</evidence>
<comment type="pathway">
    <text evidence="9">Lipid metabolism; fatty acid biosynthesis.</text>
</comment>
<dbReference type="Proteomes" id="UP000199504">
    <property type="component" value="Unassembled WGS sequence"/>
</dbReference>
<reference evidence="13" key="1">
    <citation type="submission" date="2016-06" db="EMBL/GenBank/DDBJ databases">
        <authorList>
            <person name="Varghese N."/>
            <person name="Submissions Spin"/>
        </authorList>
    </citation>
    <scope>NUCLEOTIDE SEQUENCE [LARGE SCALE GENOMIC DNA]</scope>
    <source>
        <strain evidence="13">DSM 44830</strain>
    </source>
</reference>
<evidence type="ECO:0000256" key="4">
    <source>
        <dbReference type="ARBA" id="ARBA00022679"/>
    </source>
</evidence>
<evidence type="ECO:0000259" key="10">
    <source>
        <dbReference type="Pfam" id="PF08541"/>
    </source>
</evidence>
<evidence type="ECO:0000256" key="8">
    <source>
        <dbReference type="ARBA" id="ARBA00023315"/>
    </source>
</evidence>
<dbReference type="PANTHER" id="PTHR34069">
    <property type="entry name" value="3-OXOACYL-[ACYL-CARRIER-PROTEIN] SYNTHASE 3"/>
    <property type="match status" value="1"/>
</dbReference>
<comment type="catalytic activity">
    <reaction evidence="9">
        <text>malonyl-[ACP] + acetyl-CoA + H(+) = 3-oxobutanoyl-[ACP] + CO2 + CoA</text>
        <dbReference type="Rhea" id="RHEA:12080"/>
        <dbReference type="Rhea" id="RHEA-COMP:9623"/>
        <dbReference type="Rhea" id="RHEA-COMP:9625"/>
        <dbReference type="ChEBI" id="CHEBI:15378"/>
        <dbReference type="ChEBI" id="CHEBI:16526"/>
        <dbReference type="ChEBI" id="CHEBI:57287"/>
        <dbReference type="ChEBI" id="CHEBI:57288"/>
        <dbReference type="ChEBI" id="CHEBI:78449"/>
        <dbReference type="ChEBI" id="CHEBI:78450"/>
        <dbReference type="EC" id="2.3.1.180"/>
    </reaction>
</comment>
<keyword evidence="13" id="KW-1185">Reference proteome</keyword>
<evidence type="ECO:0000256" key="7">
    <source>
        <dbReference type="ARBA" id="ARBA00023160"/>
    </source>
</evidence>
<keyword evidence="6 9" id="KW-0443">Lipid metabolism</keyword>
<feature type="domain" description="Beta-ketoacyl-[acyl-carrier-protein] synthase III N-terminal" evidence="11">
    <location>
        <begin position="107"/>
        <end position="187"/>
    </location>
</feature>
<evidence type="ECO:0000256" key="1">
    <source>
        <dbReference type="ARBA" id="ARBA00008642"/>
    </source>
</evidence>
<dbReference type="Pfam" id="PF08541">
    <property type="entry name" value="ACP_syn_III_C"/>
    <property type="match status" value="1"/>
</dbReference>
<dbReference type="GO" id="GO:0005737">
    <property type="term" value="C:cytoplasm"/>
    <property type="evidence" value="ECO:0007669"/>
    <property type="project" value="UniProtKB-SubCell"/>
</dbReference>
<feature type="region of interest" description="ACP-binding" evidence="9">
    <location>
        <begin position="256"/>
        <end position="260"/>
    </location>
</feature>
<feature type="active site" evidence="9">
    <location>
        <position position="113"/>
    </location>
</feature>